<sequence length="164" mass="18761">MKEHRTVKALLALRKLHETRAAERVVASEAALRAAERDAVDTRVQHKDYMTSLQEHERDILGSIHSKVMSPHELENIQDSLDAFKAQGNTLAKKVAKAQSSMRSRSNELRAAQEHLKQKQREHLKLETYDQELDAADEIRDLIITENDDADRAQTGKQYQLKPI</sequence>
<protein>
    <recommendedName>
        <fullName evidence="3">Type III secretion protein</fullName>
    </recommendedName>
</protein>
<dbReference type="RefSeq" id="WP_188408725.1">
    <property type="nucleotide sequence ID" value="NZ_BMCP01000001.1"/>
</dbReference>
<dbReference type="InterPro" id="IPR053716">
    <property type="entry name" value="Flag_assembly_chemotaxis_eff"/>
</dbReference>
<comment type="caution">
    <text evidence="1">The sequence shown here is derived from an EMBL/GenBank/DDBJ whole genome shotgun (WGS) entry which is preliminary data.</text>
</comment>
<keyword evidence="2" id="KW-1185">Reference proteome</keyword>
<dbReference type="AlphaFoldDB" id="A0A8J2VQQ3"/>
<proteinExistence type="predicted"/>
<accession>A0A8J2VQQ3</accession>
<dbReference type="EMBL" id="BMCP01000001">
    <property type="protein sequence ID" value="GGE35954.1"/>
    <property type="molecule type" value="Genomic_DNA"/>
</dbReference>
<evidence type="ECO:0008006" key="3">
    <source>
        <dbReference type="Google" id="ProtNLM"/>
    </source>
</evidence>
<name>A0A8J2VQQ3_9RHOB</name>
<dbReference type="Gene3D" id="1.10.287.1700">
    <property type="match status" value="1"/>
</dbReference>
<reference evidence="1" key="1">
    <citation type="journal article" date="2014" name="Int. J. Syst. Evol. Microbiol.">
        <title>Complete genome sequence of Corynebacterium casei LMG S-19264T (=DSM 44701T), isolated from a smear-ripened cheese.</title>
        <authorList>
            <consortium name="US DOE Joint Genome Institute (JGI-PGF)"/>
            <person name="Walter F."/>
            <person name="Albersmeier A."/>
            <person name="Kalinowski J."/>
            <person name="Ruckert C."/>
        </authorList>
    </citation>
    <scope>NUCLEOTIDE SEQUENCE</scope>
    <source>
        <strain evidence="1">CCM 7684</strain>
    </source>
</reference>
<dbReference type="Pfam" id="PF07321">
    <property type="entry name" value="YscO"/>
    <property type="match status" value="1"/>
</dbReference>
<reference evidence="1" key="2">
    <citation type="submission" date="2020-09" db="EMBL/GenBank/DDBJ databases">
        <authorList>
            <person name="Sun Q."/>
            <person name="Sedlacek I."/>
        </authorList>
    </citation>
    <scope>NUCLEOTIDE SEQUENCE</scope>
    <source>
        <strain evidence="1">CCM 7684</strain>
    </source>
</reference>
<gene>
    <name evidence="1" type="ORF">GCM10007276_11760</name>
</gene>
<dbReference type="Proteomes" id="UP000602745">
    <property type="component" value="Unassembled WGS sequence"/>
</dbReference>
<evidence type="ECO:0000313" key="2">
    <source>
        <dbReference type="Proteomes" id="UP000602745"/>
    </source>
</evidence>
<organism evidence="1 2">
    <name type="scientific">Agaricicola taiwanensis</name>
    <dbReference type="NCBI Taxonomy" id="591372"/>
    <lineage>
        <taxon>Bacteria</taxon>
        <taxon>Pseudomonadati</taxon>
        <taxon>Pseudomonadota</taxon>
        <taxon>Alphaproteobacteria</taxon>
        <taxon>Rhodobacterales</taxon>
        <taxon>Paracoccaceae</taxon>
        <taxon>Agaricicola</taxon>
    </lineage>
</organism>
<evidence type="ECO:0000313" key="1">
    <source>
        <dbReference type="EMBL" id="GGE35954.1"/>
    </source>
</evidence>
<dbReference type="InterPro" id="IPR009929">
    <property type="entry name" value="T3SS_YscO"/>
</dbReference>